<evidence type="ECO:0000313" key="3">
    <source>
        <dbReference type="Proteomes" id="UP000235672"/>
    </source>
</evidence>
<reference evidence="2 3" key="1">
    <citation type="submission" date="2016-05" db="EMBL/GenBank/DDBJ databases">
        <title>A degradative enzymes factory behind the ericoid mycorrhizal symbiosis.</title>
        <authorList>
            <consortium name="DOE Joint Genome Institute"/>
            <person name="Martino E."/>
            <person name="Morin E."/>
            <person name="Grelet G."/>
            <person name="Kuo A."/>
            <person name="Kohler A."/>
            <person name="Daghino S."/>
            <person name="Barry K."/>
            <person name="Choi C."/>
            <person name="Cichocki N."/>
            <person name="Clum A."/>
            <person name="Copeland A."/>
            <person name="Hainaut M."/>
            <person name="Haridas S."/>
            <person name="Labutti K."/>
            <person name="Lindquist E."/>
            <person name="Lipzen A."/>
            <person name="Khouja H.-R."/>
            <person name="Murat C."/>
            <person name="Ohm R."/>
            <person name="Olson A."/>
            <person name="Spatafora J."/>
            <person name="Veneault-Fourrey C."/>
            <person name="Henrissat B."/>
            <person name="Grigoriev I."/>
            <person name="Martin F."/>
            <person name="Perotto S."/>
        </authorList>
    </citation>
    <scope>NUCLEOTIDE SEQUENCE [LARGE SCALE GENOMIC DNA]</scope>
    <source>
        <strain evidence="2 3">UAMH 7357</strain>
    </source>
</reference>
<dbReference type="AlphaFoldDB" id="A0A2J6PXR9"/>
<evidence type="ECO:0000313" key="2">
    <source>
        <dbReference type="EMBL" id="PMD18842.1"/>
    </source>
</evidence>
<name>A0A2J6PXR9_9HELO</name>
<keyword evidence="3" id="KW-1185">Reference proteome</keyword>
<accession>A0A2J6PXR9</accession>
<dbReference type="EMBL" id="KZ613492">
    <property type="protein sequence ID" value="PMD18842.1"/>
    <property type="molecule type" value="Genomic_DNA"/>
</dbReference>
<sequence>MTEKSSARRRSGIHIHIAGPCTPDANADTFMRKVSWSPGRRSTTRGIWMRIVEKDGVPKHACVPVRSSGAEVEERSAPAIAHGWNLGTPLHQKMSVTELSVSHVRYYLGYRYPIYIRVNVISKLNIVTARSIWSATSTRTNPSIRAREMSARVNERQSSSYTYKSYVVWNLGYGDTWYKESHIDNYRIEIENTKNKNESRIPNHWTIFVVIKRRLLSLAQRTTRLFYDLCDLRKNQQMPGISSENLGSDPSLFACDAAPVTLEIGVLGFWRGVGFLGWHGISSAFAPLADSWDVLLCMRISGAVAWALRHGNLTSNWYSSKFDCFFMTEIVQMGVGARWLISESVDVINPAIQQPVVPINGNNDSAGSTVGLPQRHMAIRDAGSRSNSQEVDSSKIPGICFGLRRCAWEFQKREAEGLGPCRRTQSRHGGTAEDEGRSFTAPRCNTFRRVVACNSSATGHGYHPAKEWEPQDRPHPHHLASPASYAGTEATRQLSTPSPSPLAPHHATTPPHHHTTNQIVQGDGSRAPFVLRQNFHASLPGISGNAPRLPTSGPNLLTPVSLVVFAEQGPNGKTFANPPIRILGIAKPVFVPFGIGASSAKGGEP</sequence>
<feature type="region of interest" description="Disordered" evidence="1">
    <location>
        <begin position="420"/>
        <end position="439"/>
    </location>
</feature>
<organism evidence="2 3">
    <name type="scientific">Hyaloscypha hepaticicola</name>
    <dbReference type="NCBI Taxonomy" id="2082293"/>
    <lineage>
        <taxon>Eukaryota</taxon>
        <taxon>Fungi</taxon>
        <taxon>Dikarya</taxon>
        <taxon>Ascomycota</taxon>
        <taxon>Pezizomycotina</taxon>
        <taxon>Leotiomycetes</taxon>
        <taxon>Helotiales</taxon>
        <taxon>Hyaloscyphaceae</taxon>
        <taxon>Hyaloscypha</taxon>
    </lineage>
</organism>
<dbReference type="Proteomes" id="UP000235672">
    <property type="component" value="Unassembled WGS sequence"/>
</dbReference>
<gene>
    <name evidence="2" type="ORF">NA56DRAFT_706374</name>
</gene>
<feature type="region of interest" description="Disordered" evidence="1">
    <location>
        <begin position="461"/>
        <end position="519"/>
    </location>
</feature>
<protein>
    <submittedName>
        <fullName evidence="2">Uncharacterized protein</fullName>
    </submittedName>
</protein>
<feature type="compositionally biased region" description="Basic and acidic residues" evidence="1">
    <location>
        <begin position="464"/>
        <end position="474"/>
    </location>
</feature>
<evidence type="ECO:0000256" key="1">
    <source>
        <dbReference type="SAM" id="MobiDB-lite"/>
    </source>
</evidence>
<proteinExistence type="predicted"/>